<sequence length="67" mass="7431">MVWNQSKVGGVSPEAGTPLAVHDKRMGRVPRASRHLGHQVRRPSEERLSPGQEDTLLPPDALQRQRG</sequence>
<evidence type="ECO:0000313" key="2">
    <source>
        <dbReference type="EMBL" id="CAI7999638.1"/>
    </source>
</evidence>
<feature type="compositionally biased region" description="Basic residues" evidence="1">
    <location>
        <begin position="27"/>
        <end position="41"/>
    </location>
</feature>
<feature type="non-terminal residue" evidence="2">
    <location>
        <position position="67"/>
    </location>
</feature>
<feature type="region of interest" description="Disordered" evidence="1">
    <location>
        <begin position="1"/>
        <end position="67"/>
    </location>
</feature>
<evidence type="ECO:0000313" key="3">
    <source>
        <dbReference type="Proteomes" id="UP001174909"/>
    </source>
</evidence>
<name>A0AA35R1F5_GEOBA</name>
<proteinExistence type="predicted"/>
<reference evidence="2" key="1">
    <citation type="submission" date="2023-03" db="EMBL/GenBank/DDBJ databases">
        <authorList>
            <person name="Steffen K."/>
            <person name="Cardenas P."/>
        </authorList>
    </citation>
    <scope>NUCLEOTIDE SEQUENCE</scope>
</reference>
<evidence type="ECO:0000256" key="1">
    <source>
        <dbReference type="SAM" id="MobiDB-lite"/>
    </source>
</evidence>
<keyword evidence="3" id="KW-1185">Reference proteome</keyword>
<dbReference type="Proteomes" id="UP001174909">
    <property type="component" value="Unassembled WGS sequence"/>
</dbReference>
<dbReference type="EMBL" id="CASHTH010000381">
    <property type="protein sequence ID" value="CAI7999638.1"/>
    <property type="molecule type" value="Genomic_DNA"/>
</dbReference>
<organism evidence="2 3">
    <name type="scientific">Geodia barretti</name>
    <name type="common">Barrett's horny sponge</name>
    <dbReference type="NCBI Taxonomy" id="519541"/>
    <lineage>
        <taxon>Eukaryota</taxon>
        <taxon>Metazoa</taxon>
        <taxon>Porifera</taxon>
        <taxon>Demospongiae</taxon>
        <taxon>Heteroscleromorpha</taxon>
        <taxon>Tetractinellida</taxon>
        <taxon>Astrophorina</taxon>
        <taxon>Geodiidae</taxon>
        <taxon>Geodia</taxon>
    </lineage>
</organism>
<gene>
    <name evidence="2" type="ORF">GBAR_LOCUS2756</name>
</gene>
<accession>A0AA35R1F5</accession>
<protein>
    <submittedName>
        <fullName evidence="2">Uncharacterized protein</fullName>
    </submittedName>
</protein>
<dbReference type="AlphaFoldDB" id="A0AA35R1F5"/>
<comment type="caution">
    <text evidence="2">The sequence shown here is derived from an EMBL/GenBank/DDBJ whole genome shotgun (WGS) entry which is preliminary data.</text>
</comment>